<dbReference type="EMBL" id="AFFL01000007">
    <property type="protein sequence ID" value="EGJ36447.1"/>
    <property type="molecule type" value="Genomic_DNA"/>
</dbReference>
<dbReference type="HOGENOM" id="CLU_2330210_0_0_9"/>
<dbReference type="CDD" id="cd18875">
    <property type="entry name" value="NUDIX_Hydrolase"/>
    <property type="match status" value="1"/>
</dbReference>
<dbReference type="PRINTS" id="PR00502">
    <property type="entry name" value="NUDIXFAMILY"/>
</dbReference>
<dbReference type="SUPFAM" id="SSF55811">
    <property type="entry name" value="Nudix"/>
    <property type="match status" value="1"/>
</dbReference>
<comment type="caution">
    <text evidence="5">The sequence shown here is derived from an EMBL/GenBank/DDBJ whole genome shotgun (WGS) entry which is preliminary data.</text>
</comment>
<protein>
    <submittedName>
        <fullName evidence="5">MutT/NUDIX family protein</fullName>
    </submittedName>
</protein>
<dbReference type="Pfam" id="PF00293">
    <property type="entry name" value="NUDIX"/>
    <property type="match status" value="1"/>
</dbReference>
<evidence type="ECO:0000313" key="6">
    <source>
        <dbReference type="Proteomes" id="UP000004171"/>
    </source>
</evidence>
<sequence>MNRLENVEFVNMCMIYDGEKVLVQERVKSDWPGITFPGGHVERGESFTDAVIREVKEETGLTISKPQLCGIKDWYDDKDFRYVVLLYKTRHYSGVL</sequence>
<evidence type="ECO:0000256" key="3">
    <source>
        <dbReference type="RuleBase" id="RU003476"/>
    </source>
</evidence>
<evidence type="ECO:0000256" key="2">
    <source>
        <dbReference type="ARBA" id="ARBA00022801"/>
    </source>
</evidence>
<evidence type="ECO:0000313" key="5">
    <source>
        <dbReference type="EMBL" id="EGJ36447.1"/>
    </source>
</evidence>
<accession>F3UEW1</accession>
<organism evidence="5 6">
    <name type="scientific">Streptococcus sanguinis SK1056</name>
    <dbReference type="NCBI Taxonomy" id="888820"/>
    <lineage>
        <taxon>Bacteria</taxon>
        <taxon>Bacillati</taxon>
        <taxon>Bacillota</taxon>
        <taxon>Bacilli</taxon>
        <taxon>Lactobacillales</taxon>
        <taxon>Streptococcaceae</taxon>
        <taxon>Streptococcus</taxon>
    </lineage>
</organism>
<dbReference type="PANTHER" id="PTHR43736:SF1">
    <property type="entry name" value="DIHYDRONEOPTERIN TRIPHOSPHATE DIPHOSPHATASE"/>
    <property type="match status" value="1"/>
</dbReference>
<comment type="similarity">
    <text evidence="1 3">Belongs to the Nudix hydrolase family.</text>
</comment>
<evidence type="ECO:0000259" key="4">
    <source>
        <dbReference type="PROSITE" id="PS51462"/>
    </source>
</evidence>
<feature type="domain" description="Nudix hydrolase" evidence="4">
    <location>
        <begin position="6"/>
        <end position="96"/>
    </location>
</feature>
<proteinExistence type="inferred from homology"/>
<dbReference type="PATRIC" id="fig|888820.3.peg.2115"/>
<dbReference type="PROSITE" id="PS51462">
    <property type="entry name" value="NUDIX"/>
    <property type="match status" value="1"/>
</dbReference>
<dbReference type="Proteomes" id="UP000004171">
    <property type="component" value="Unassembled WGS sequence"/>
</dbReference>
<dbReference type="InterPro" id="IPR020084">
    <property type="entry name" value="NUDIX_hydrolase_CS"/>
</dbReference>
<evidence type="ECO:0000256" key="1">
    <source>
        <dbReference type="ARBA" id="ARBA00005582"/>
    </source>
</evidence>
<gene>
    <name evidence="5" type="ORF">HMPREF9393_2165</name>
</gene>
<dbReference type="InterPro" id="IPR000086">
    <property type="entry name" value="NUDIX_hydrolase_dom"/>
</dbReference>
<name>F3UEW1_STRSA</name>
<dbReference type="PROSITE" id="PS00893">
    <property type="entry name" value="NUDIX_BOX"/>
    <property type="match status" value="1"/>
</dbReference>
<dbReference type="AlphaFoldDB" id="F3UEW1"/>
<dbReference type="InterPro" id="IPR020476">
    <property type="entry name" value="Nudix_hydrolase"/>
</dbReference>
<dbReference type="Gene3D" id="3.90.79.10">
    <property type="entry name" value="Nucleoside Triphosphate Pyrophosphohydrolase"/>
    <property type="match status" value="1"/>
</dbReference>
<reference evidence="5 6" key="1">
    <citation type="submission" date="2011-03" db="EMBL/GenBank/DDBJ databases">
        <authorList>
            <person name="Muzny D."/>
            <person name="Qin X."/>
            <person name="Deng J."/>
            <person name="Jiang H."/>
            <person name="Liu Y."/>
            <person name="Qu J."/>
            <person name="Song X.-Z."/>
            <person name="Zhang L."/>
            <person name="Thornton R."/>
            <person name="Coyle M."/>
            <person name="Francisco L."/>
            <person name="Jackson L."/>
            <person name="Javaid M."/>
            <person name="Korchina V."/>
            <person name="Kovar C."/>
            <person name="Mata R."/>
            <person name="Mathew T."/>
            <person name="Ngo R."/>
            <person name="Nguyen L."/>
            <person name="Nguyen N."/>
            <person name="Okwuonu G."/>
            <person name="Ongeri F."/>
            <person name="Pham C."/>
            <person name="Simmons D."/>
            <person name="Wilczek-Boney K."/>
            <person name="Hale W."/>
            <person name="Jakkamsetti A."/>
            <person name="Pham P."/>
            <person name="Ruth R."/>
            <person name="San Lucas F."/>
            <person name="Warren J."/>
            <person name="Zhang J."/>
            <person name="Zhao Z."/>
            <person name="Zhou C."/>
            <person name="Zhu D."/>
            <person name="Lee S."/>
            <person name="Bess C."/>
            <person name="Blankenburg K."/>
            <person name="Forbes L."/>
            <person name="Fu Q."/>
            <person name="Gubbala S."/>
            <person name="Hirani K."/>
            <person name="Jayaseelan J.C."/>
            <person name="Lara F."/>
            <person name="Munidasa M."/>
            <person name="Palculict T."/>
            <person name="Patil S."/>
            <person name="Pu L.-L."/>
            <person name="Saada N."/>
            <person name="Tang L."/>
            <person name="Weissenberger G."/>
            <person name="Zhu Y."/>
            <person name="Hemphill L."/>
            <person name="Shang Y."/>
            <person name="Youmans B."/>
            <person name="Ayvaz T."/>
            <person name="Ross M."/>
            <person name="Santibanez J."/>
            <person name="Aqrawi P."/>
            <person name="Gross S."/>
            <person name="Joshi V."/>
            <person name="Fowler G."/>
            <person name="Nazareth L."/>
            <person name="Reid J."/>
            <person name="Worley K."/>
            <person name="Petrosino J."/>
            <person name="Highlander S."/>
            <person name="Gibbs R."/>
        </authorList>
    </citation>
    <scope>NUCLEOTIDE SEQUENCE [LARGE SCALE GENOMIC DNA]</scope>
    <source>
        <strain evidence="5 6">SK1056</strain>
    </source>
</reference>
<dbReference type="PANTHER" id="PTHR43736">
    <property type="entry name" value="ADP-RIBOSE PYROPHOSPHATASE"/>
    <property type="match status" value="1"/>
</dbReference>
<keyword evidence="2 3" id="KW-0378">Hydrolase</keyword>
<dbReference type="InterPro" id="IPR015797">
    <property type="entry name" value="NUDIX_hydrolase-like_dom_sf"/>
</dbReference>
<dbReference type="GO" id="GO:0016787">
    <property type="term" value="F:hydrolase activity"/>
    <property type="evidence" value="ECO:0007669"/>
    <property type="project" value="UniProtKB-KW"/>
</dbReference>